<keyword evidence="1" id="KW-0106">Calcium</keyword>
<dbReference type="PROSITE" id="PS00018">
    <property type="entry name" value="EF_HAND_1"/>
    <property type="match status" value="1"/>
</dbReference>
<accession>A0A7S2TIJ3</accession>
<feature type="domain" description="EF-hand" evidence="2">
    <location>
        <begin position="22"/>
        <end position="57"/>
    </location>
</feature>
<dbReference type="AlphaFoldDB" id="A0A7S2TIJ3"/>
<reference evidence="3" key="1">
    <citation type="submission" date="2021-01" db="EMBL/GenBank/DDBJ databases">
        <authorList>
            <person name="Corre E."/>
            <person name="Pelletier E."/>
            <person name="Niang G."/>
            <person name="Scheremetjew M."/>
            <person name="Finn R."/>
            <person name="Kale V."/>
            <person name="Holt S."/>
            <person name="Cochrane G."/>
            <person name="Meng A."/>
            <person name="Brown T."/>
            <person name="Cohen L."/>
        </authorList>
    </citation>
    <scope>NUCLEOTIDE SEQUENCE</scope>
    <source>
        <strain evidence="3">CCMP622</strain>
    </source>
</reference>
<gene>
    <name evidence="3" type="ORF">LSP00402_LOCUS3701</name>
</gene>
<organism evidence="3">
    <name type="scientific">Lotharella oceanica</name>
    <dbReference type="NCBI Taxonomy" id="641309"/>
    <lineage>
        <taxon>Eukaryota</taxon>
        <taxon>Sar</taxon>
        <taxon>Rhizaria</taxon>
        <taxon>Cercozoa</taxon>
        <taxon>Chlorarachniophyceae</taxon>
        <taxon>Lotharella</taxon>
    </lineage>
</organism>
<protein>
    <recommendedName>
        <fullName evidence="2">EF-hand domain-containing protein</fullName>
    </recommendedName>
</protein>
<evidence type="ECO:0000313" key="3">
    <source>
        <dbReference type="EMBL" id="CAD9751431.1"/>
    </source>
</evidence>
<proteinExistence type="predicted"/>
<dbReference type="InterPro" id="IPR011992">
    <property type="entry name" value="EF-hand-dom_pair"/>
</dbReference>
<sequence>MAESKVKERKLPGDAGRTTKDIEKQLVSKMFDDFDKSNTGNLDPNELPSLCMALDVKPWHVMRYVKTNKESKVTKEAFLEYWFDPSRPTAAPKKKKEKKATKADVVRAFSNFKEALKELEQVCLSAC</sequence>
<dbReference type="EMBL" id="HBHP01005981">
    <property type="protein sequence ID" value="CAD9751431.1"/>
    <property type="molecule type" value="Transcribed_RNA"/>
</dbReference>
<evidence type="ECO:0000256" key="1">
    <source>
        <dbReference type="ARBA" id="ARBA00022837"/>
    </source>
</evidence>
<dbReference type="PROSITE" id="PS50222">
    <property type="entry name" value="EF_HAND_2"/>
    <property type="match status" value="1"/>
</dbReference>
<evidence type="ECO:0000259" key="2">
    <source>
        <dbReference type="PROSITE" id="PS50222"/>
    </source>
</evidence>
<dbReference type="SUPFAM" id="SSF47473">
    <property type="entry name" value="EF-hand"/>
    <property type="match status" value="1"/>
</dbReference>
<dbReference type="GO" id="GO:0005509">
    <property type="term" value="F:calcium ion binding"/>
    <property type="evidence" value="ECO:0007669"/>
    <property type="project" value="InterPro"/>
</dbReference>
<dbReference type="InterPro" id="IPR018247">
    <property type="entry name" value="EF_Hand_1_Ca_BS"/>
</dbReference>
<name>A0A7S2TIJ3_9EUKA</name>
<dbReference type="InterPro" id="IPR002048">
    <property type="entry name" value="EF_hand_dom"/>
</dbReference>
<dbReference type="Gene3D" id="1.10.238.10">
    <property type="entry name" value="EF-hand"/>
    <property type="match status" value="1"/>
</dbReference>